<dbReference type="InterPro" id="IPR051797">
    <property type="entry name" value="TrmB-like"/>
</dbReference>
<feature type="domain" description="HTH luxR-type" evidence="1">
    <location>
        <begin position="255"/>
        <end position="320"/>
    </location>
</feature>
<sequence length="322" mass="35277">MIERLGLSATDEAVYWAMVDNPTWDVEDLVTGLDMPETAVHDALAALADHAMILPSSNRPGSLRAVSPQLGLLVLLDQAERRTVAEQARIQATRASVLARATSRDDNEREEIVRLKGVDELRDRLSEHARTATESVMMLTGGPAIPPQIRESGGALSRMALARGITIRHIYQETVLQDPASCAYAEEMAKCGEDSRVLPGSPVRMTLVDRRIALLPIESHAGRGAVEIRSVRLVSALCLLFDLLWEKGVPFSRWAGSSIDGLTKQASAILRLLRCGRTDEAIGRQLGLSERTVRRTVADIMKRLDAESRFQAGVEAALRGWI</sequence>
<proteinExistence type="predicted"/>
<keyword evidence="2" id="KW-0238">DNA-binding</keyword>
<evidence type="ECO:0000313" key="2">
    <source>
        <dbReference type="EMBL" id="MBB5113168.1"/>
    </source>
</evidence>
<dbReference type="InterPro" id="IPR036388">
    <property type="entry name" value="WH-like_DNA-bd_sf"/>
</dbReference>
<dbReference type="CDD" id="cd06170">
    <property type="entry name" value="LuxR_C_like"/>
    <property type="match status" value="1"/>
</dbReference>
<dbReference type="PANTHER" id="PTHR34293">
    <property type="entry name" value="HTH-TYPE TRANSCRIPTIONAL REGULATOR TRMBL2"/>
    <property type="match status" value="1"/>
</dbReference>
<dbReference type="InterPro" id="IPR016032">
    <property type="entry name" value="Sig_transdc_resp-reg_C-effctor"/>
</dbReference>
<dbReference type="PANTHER" id="PTHR34293:SF1">
    <property type="entry name" value="HTH-TYPE TRANSCRIPTIONAL REGULATOR TRMBL2"/>
    <property type="match status" value="1"/>
</dbReference>
<dbReference type="SUPFAM" id="SSF46894">
    <property type="entry name" value="C-terminal effector domain of the bipartite response regulators"/>
    <property type="match status" value="1"/>
</dbReference>
<name>A0ABR6MCQ8_MICEC</name>
<keyword evidence="3" id="KW-1185">Reference proteome</keyword>
<dbReference type="EMBL" id="JACHJC010000001">
    <property type="protein sequence ID" value="MBB5113168.1"/>
    <property type="molecule type" value="Genomic_DNA"/>
</dbReference>
<comment type="caution">
    <text evidence="2">The sequence shown here is derived from an EMBL/GenBank/DDBJ whole genome shotgun (WGS) entry which is preliminary data.</text>
</comment>
<dbReference type="Proteomes" id="UP000618986">
    <property type="component" value="Unassembled WGS sequence"/>
</dbReference>
<dbReference type="PROSITE" id="PS50043">
    <property type="entry name" value="HTH_LUXR_2"/>
    <property type="match status" value="1"/>
</dbReference>
<dbReference type="GO" id="GO:0003677">
    <property type="term" value="F:DNA binding"/>
    <property type="evidence" value="ECO:0007669"/>
    <property type="project" value="UniProtKB-KW"/>
</dbReference>
<dbReference type="InterPro" id="IPR000792">
    <property type="entry name" value="Tscrpt_reg_LuxR_C"/>
</dbReference>
<dbReference type="Gene3D" id="1.10.10.10">
    <property type="entry name" value="Winged helix-like DNA-binding domain superfamily/Winged helix DNA-binding domain"/>
    <property type="match status" value="2"/>
</dbReference>
<accession>A0ABR6MCQ8</accession>
<protein>
    <submittedName>
        <fullName evidence="2">DNA-binding CsgD family transcriptional regulator/sugar-specific transcriptional regulator TrmB</fullName>
    </submittedName>
</protein>
<evidence type="ECO:0000313" key="3">
    <source>
        <dbReference type="Proteomes" id="UP000618986"/>
    </source>
</evidence>
<reference evidence="2 3" key="1">
    <citation type="submission" date="2020-08" db="EMBL/GenBank/DDBJ databases">
        <title>Sequencing the genomes of 1000 actinobacteria strains.</title>
        <authorList>
            <person name="Klenk H.-P."/>
        </authorList>
    </citation>
    <scope>NUCLEOTIDE SEQUENCE [LARGE SCALE GENOMIC DNA]</scope>
    <source>
        <strain evidence="2 3">DSM 43036</strain>
    </source>
</reference>
<organism evidence="2 3">
    <name type="scientific">Micromonospora echinospora</name>
    <name type="common">Micromonospora purpurea</name>
    <dbReference type="NCBI Taxonomy" id="1877"/>
    <lineage>
        <taxon>Bacteria</taxon>
        <taxon>Bacillati</taxon>
        <taxon>Actinomycetota</taxon>
        <taxon>Actinomycetes</taxon>
        <taxon>Micromonosporales</taxon>
        <taxon>Micromonosporaceae</taxon>
        <taxon>Micromonospora</taxon>
    </lineage>
</organism>
<dbReference type="SMART" id="SM00421">
    <property type="entry name" value="HTH_LUXR"/>
    <property type="match status" value="1"/>
</dbReference>
<dbReference type="PRINTS" id="PR00038">
    <property type="entry name" value="HTHLUXR"/>
</dbReference>
<gene>
    <name evidence="2" type="ORF">FHU28_003007</name>
</gene>
<evidence type="ECO:0000259" key="1">
    <source>
        <dbReference type="PROSITE" id="PS50043"/>
    </source>
</evidence>
<dbReference type="Pfam" id="PF00196">
    <property type="entry name" value="GerE"/>
    <property type="match status" value="1"/>
</dbReference>